<evidence type="ECO:0000259" key="2">
    <source>
        <dbReference type="SMART" id="SM00829"/>
    </source>
</evidence>
<dbReference type="Proteomes" id="UP000092952">
    <property type="component" value="Chromosome"/>
</dbReference>
<keyword evidence="4" id="KW-1185">Reference proteome</keyword>
<dbReference type="InterPro" id="IPR036291">
    <property type="entry name" value="NAD(P)-bd_dom_sf"/>
</dbReference>
<dbReference type="PANTHER" id="PTHR43401">
    <property type="entry name" value="L-THREONINE 3-DEHYDROGENASE"/>
    <property type="match status" value="1"/>
</dbReference>
<dbReference type="STRING" id="1810504.PG2T_10845"/>
<dbReference type="CDD" id="cd08231">
    <property type="entry name" value="MDR_TM0436_like"/>
    <property type="match status" value="1"/>
</dbReference>
<name>A0A1B1YUU4_9GAMM</name>
<dbReference type="InParanoid" id="A0A1B1YUU4"/>
<dbReference type="InterPro" id="IPR013154">
    <property type="entry name" value="ADH-like_N"/>
</dbReference>
<dbReference type="SMART" id="SM00829">
    <property type="entry name" value="PKS_ER"/>
    <property type="match status" value="1"/>
</dbReference>
<sequence length="367" mass="38458">MTQRTGKRAVLVAANQPLEIWERPVVDPGPGEVLARLTHGGVCGTDVHFWRGEVPLPGPVVLGHEGVAVIEMLGAGVSTDYAGTPVAVGDRVYWQPVAPCQRCYACTVLGDVSMCENAFAGIFGNADGPTTASYCDYATLRAGLPFYRVPDDTPSDAVIALGCALPTMLQGLERLGGIRPGMSVVVQGCGPVGLAATLLAHLSGAAPLIVIGAPARRLAVACQFGATHTLDMDELPDAAARAARVRELTGGRGTDVVIEAAGAVPAFGEGLQLIARGGRYLIVGLWSAPGTVPVEPRMINNLNLRIIGTALSQPRHLYQALQVVQAHHRRFPLAAAVTHRYRIEDSQQALEAVARLETVKAVIAPAA</sequence>
<dbReference type="InterPro" id="IPR013149">
    <property type="entry name" value="ADH-like_C"/>
</dbReference>
<dbReference type="Gene3D" id="3.90.180.10">
    <property type="entry name" value="Medium-chain alcohol dehydrogenases, catalytic domain"/>
    <property type="match status" value="1"/>
</dbReference>
<dbReference type="GO" id="GO:0016491">
    <property type="term" value="F:oxidoreductase activity"/>
    <property type="evidence" value="ECO:0007669"/>
    <property type="project" value="UniProtKB-KW"/>
</dbReference>
<proteinExistence type="predicted"/>
<dbReference type="RefSeq" id="WP_068805182.1">
    <property type="nucleotide sequence ID" value="NZ_CP014671.1"/>
</dbReference>
<dbReference type="SUPFAM" id="SSF50129">
    <property type="entry name" value="GroES-like"/>
    <property type="match status" value="1"/>
</dbReference>
<dbReference type="Gene3D" id="3.40.50.720">
    <property type="entry name" value="NAD(P)-binding Rossmann-like Domain"/>
    <property type="match status" value="1"/>
</dbReference>
<dbReference type="SUPFAM" id="SSF51735">
    <property type="entry name" value="NAD(P)-binding Rossmann-fold domains"/>
    <property type="match status" value="1"/>
</dbReference>
<dbReference type="InterPro" id="IPR050129">
    <property type="entry name" value="Zn_alcohol_dh"/>
</dbReference>
<protein>
    <recommendedName>
        <fullName evidence="2">Enoyl reductase (ER) domain-containing protein</fullName>
    </recommendedName>
</protein>
<dbReference type="AlphaFoldDB" id="A0A1B1YUU4"/>
<dbReference type="Pfam" id="PF08240">
    <property type="entry name" value="ADH_N"/>
    <property type="match status" value="1"/>
</dbReference>
<dbReference type="InterPro" id="IPR011032">
    <property type="entry name" value="GroES-like_sf"/>
</dbReference>
<evidence type="ECO:0000256" key="1">
    <source>
        <dbReference type="ARBA" id="ARBA00023002"/>
    </source>
</evidence>
<keyword evidence="1" id="KW-0560">Oxidoreductase</keyword>
<dbReference type="EMBL" id="CP014671">
    <property type="protein sequence ID" value="ANX04614.1"/>
    <property type="molecule type" value="Genomic_DNA"/>
</dbReference>
<gene>
    <name evidence="3" type="ORF">PG2T_10845</name>
</gene>
<dbReference type="InterPro" id="IPR020843">
    <property type="entry name" value="ER"/>
</dbReference>
<dbReference type="OrthoDB" id="9773078at2"/>
<organism evidence="3 4">
    <name type="scientific">Immundisolibacter cernigliae</name>
    <dbReference type="NCBI Taxonomy" id="1810504"/>
    <lineage>
        <taxon>Bacteria</taxon>
        <taxon>Pseudomonadati</taxon>
        <taxon>Pseudomonadota</taxon>
        <taxon>Gammaproteobacteria</taxon>
        <taxon>Immundisolibacterales</taxon>
        <taxon>Immundisolibacteraceae</taxon>
        <taxon>Immundisolibacter</taxon>
    </lineage>
</organism>
<dbReference type="KEGG" id="gbi:PG2T_10845"/>
<evidence type="ECO:0000313" key="3">
    <source>
        <dbReference type="EMBL" id="ANX04614.1"/>
    </source>
</evidence>
<dbReference type="Pfam" id="PF00107">
    <property type="entry name" value="ADH_zinc_N"/>
    <property type="match status" value="1"/>
</dbReference>
<accession>A0A1B1YUU4</accession>
<reference evidence="4" key="1">
    <citation type="submission" date="2016-03" db="EMBL/GenBank/DDBJ databases">
        <title>Complete genome sequence of Solimmundus cernigliae, representing a novel lineage of polycyclic aromatic hydrocarbon degraders within the Gammaproteobacteria.</title>
        <authorList>
            <person name="Singleton D.R."/>
            <person name="Dickey A.N."/>
            <person name="Scholl E.H."/>
            <person name="Wright F.A."/>
            <person name="Aitken M.D."/>
        </authorList>
    </citation>
    <scope>NUCLEOTIDE SEQUENCE [LARGE SCALE GENOMIC DNA]</scope>
    <source>
        <strain evidence="4">TR3.2</strain>
    </source>
</reference>
<evidence type="ECO:0000313" key="4">
    <source>
        <dbReference type="Proteomes" id="UP000092952"/>
    </source>
</evidence>
<feature type="domain" description="Enoyl reductase (ER)" evidence="2">
    <location>
        <begin position="13"/>
        <end position="363"/>
    </location>
</feature>